<keyword evidence="3 8" id="KW-0597">Phosphoprotein</keyword>
<comment type="catalytic activity">
    <reaction evidence="1">
        <text>ATP + protein L-histidine = ADP + protein N-phospho-L-histidine.</text>
        <dbReference type="EC" id="2.7.13.3"/>
    </reaction>
</comment>
<dbReference type="Proteomes" id="UP000689967">
    <property type="component" value="Unassembled WGS sequence"/>
</dbReference>
<evidence type="ECO:0000256" key="2">
    <source>
        <dbReference type="ARBA" id="ARBA00012438"/>
    </source>
</evidence>
<dbReference type="SMART" id="SM00448">
    <property type="entry name" value="REC"/>
    <property type="match status" value="1"/>
</dbReference>
<dbReference type="SMART" id="SM00387">
    <property type="entry name" value="HATPase_c"/>
    <property type="match status" value="1"/>
</dbReference>
<evidence type="ECO:0000256" key="3">
    <source>
        <dbReference type="ARBA" id="ARBA00022553"/>
    </source>
</evidence>
<evidence type="ECO:0000313" key="12">
    <source>
        <dbReference type="Proteomes" id="UP000689967"/>
    </source>
</evidence>
<dbReference type="PROSITE" id="PS50110">
    <property type="entry name" value="RESPONSE_REGULATORY"/>
    <property type="match status" value="1"/>
</dbReference>
<dbReference type="InterPro" id="IPR005467">
    <property type="entry name" value="His_kinase_dom"/>
</dbReference>
<dbReference type="PANTHER" id="PTHR41523">
    <property type="entry name" value="TWO-COMPONENT SYSTEM SENSOR PROTEIN"/>
    <property type="match status" value="1"/>
</dbReference>
<keyword evidence="7" id="KW-0067">ATP-binding</keyword>
<keyword evidence="12" id="KW-1185">Reference proteome</keyword>
<gene>
    <name evidence="11" type="ORF">JJQ90_25485</name>
</gene>
<evidence type="ECO:0000259" key="9">
    <source>
        <dbReference type="PROSITE" id="PS50109"/>
    </source>
</evidence>
<dbReference type="Pfam" id="PF00072">
    <property type="entry name" value="Response_reg"/>
    <property type="match status" value="1"/>
</dbReference>
<dbReference type="PANTHER" id="PTHR41523:SF8">
    <property type="entry name" value="ETHYLENE RESPONSE SENSOR PROTEIN"/>
    <property type="match status" value="1"/>
</dbReference>
<comment type="caution">
    <text evidence="11">The sequence shown here is derived from an EMBL/GenBank/DDBJ whole genome shotgun (WGS) entry which is preliminary data.</text>
</comment>
<evidence type="ECO:0000256" key="8">
    <source>
        <dbReference type="PROSITE-ProRule" id="PRU00169"/>
    </source>
</evidence>
<dbReference type="EMBL" id="JAERQM010000011">
    <property type="protein sequence ID" value="MBU8547095.1"/>
    <property type="molecule type" value="Genomic_DNA"/>
</dbReference>
<sequence length="352" mass="36634">MTPPASPATSRILYIDDDAALCRLVQRALGRMGHEVVTAHGGEQGVALARQGGFAAICLDHYMPGADGLETLAELRALPDPAPVIFVTGADETRVAVAALRAGAEDFVVKTPGESFLLLLHRAMEGAVGRASMRRQQAEDAAAVREARDRAEELAASRALLLQEVNHRVANSLQIIASLTRLQEGAVADPAARAALAAVRHRIAAVAQVHRRLYTSADVRSVALTDYLGGLLAEIGRSVETARIDFTGAPLEVPPDRAVSLGVILSELVTNALKYAYPDMPEGGPIRVTLAQEGDAGVLRVEDDGVGGAGAEQVSGTGLGGRIVHAMAGTIGGLVEFAGGPGSRVTVRFGLV</sequence>
<dbReference type="InterPro" id="IPR011495">
    <property type="entry name" value="Sig_transdc_His_kin_sub2_dim/P"/>
</dbReference>
<evidence type="ECO:0000256" key="4">
    <source>
        <dbReference type="ARBA" id="ARBA00022679"/>
    </source>
</evidence>
<accession>A0ABS6HED3</accession>
<keyword evidence="5" id="KW-0547">Nucleotide-binding</keyword>
<dbReference type="CDD" id="cd00156">
    <property type="entry name" value="REC"/>
    <property type="match status" value="1"/>
</dbReference>
<dbReference type="RefSeq" id="WP_216879119.1">
    <property type="nucleotide sequence ID" value="NZ_JAERQM010000011.1"/>
</dbReference>
<evidence type="ECO:0000256" key="6">
    <source>
        <dbReference type="ARBA" id="ARBA00022777"/>
    </source>
</evidence>
<evidence type="ECO:0000259" key="10">
    <source>
        <dbReference type="PROSITE" id="PS50110"/>
    </source>
</evidence>
<evidence type="ECO:0000256" key="7">
    <source>
        <dbReference type="ARBA" id="ARBA00022840"/>
    </source>
</evidence>
<name>A0ABS6HED3_9PROT</name>
<feature type="domain" description="Response regulatory" evidence="10">
    <location>
        <begin position="11"/>
        <end position="125"/>
    </location>
</feature>
<reference evidence="11 12" key="1">
    <citation type="submission" date="2021-01" db="EMBL/GenBank/DDBJ databases">
        <title>Roseomonas sp. nov, a bacterium isolated from an oil production mixture in Yumen Oilfield.</title>
        <authorList>
            <person name="Wu D."/>
        </authorList>
    </citation>
    <scope>NUCLEOTIDE SEQUENCE [LARGE SCALE GENOMIC DNA]</scope>
    <source>
        <strain evidence="11 12">ROY-5-3</strain>
    </source>
</reference>
<dbReference type="Pfam" id="PF02518">
    <property type="entry name" value="HATPase_c"/>
    <property type="match status" value="1"/>
</dbReference>
<dbReference type="EC" id="2.7.13.3" evidence="2"/>
<protein>
    <recommendedName>
        <fullName evidence="2">histidine kinase</fullName>
        <ecNumber evidence="2">2.7.13.3</ecNumber>
    </recommendedName>
</protein>
<organism evidence="11 12">
    <name type="scientific">Falsiroseomonas oleicola</name>
    <dbReference type="NCBI Taxonomy" id="2801474"/>
    <lineage>
        <taxon>Bacteria</taxon>
        <taxon>Pseudomonadati</taxon>
        <taxon>Pseudomonadota</taxon>
        <taxon>Alphaproteobacteria</taxon>
        <taxon>Acetobacterales</taxon>
        <taxon>Roseomonadaceae</taxon>
        <taxon>Falsiroseomonas</taxon>
    </lineage>
</organism>
<evidence type="ECO:0000256" key="1">
    <source>
        <dbReference type="ARBA" id="ARBA00000085"/>
    </source>
</evidence>
<dbReference type="PROSITE" id="PS50109">
    <property type="entry name" value="HIS_KIN"/>
    <property type="match status" value="1"/>
</dbReference>
<feature type="modified residue" description="4-aspartylphosphate" evidence="8">
    <location>
        <position position="60"/>
    </location>
</feature>
<dbReference type="InterPro" id="IPR001789">
    <property type="entry name" value="Sig_transdc_resp-reg_receiver"/>
</dbReference>
<proteinExistence type="predicted"/>
<dbReference type="Pfam" id="PF07568">
    <property type="entry name" value="HisKA_2"/>
    <property type="match status" value="1"/>
</dbReference>
<keyword evidence="4" id="KW-0808">Transferase</keyword>
<keyword evidence="6" id="KW-0418">Kinase</keyword>
<feature type="domain" description="Histidine kinase" evidence="9">
    <location>
        <begin position="164"/>
        <end position="352"/>
    </location>
</feature>
<evidence type="ECO:0000313" key="11">
    <source>
        <dbReference type="EMBL" id="MBU8547095.1"/>
    </source>
</evidence>
<evidence type="ECO:0000256" key="5">
    <source>
        <dbReference type="ARBA" id="ARBA00022741"/>
    </source>
</evidence>
<dbReference type="InterPro" id="IPR003594">
    <property type="entry name" value="HATPase_dom"/>
</dbReference>